<comment type="similarity">
    <text evidence="3">Belongs to the PMEI family.</text>
</comment>
<keyword evidence="7" id="KW-1185">Reference proteome</keyword>
<dbReference type="AlphaFoldDB" id="A0AAV7E594"/>
<dbReference type="SMART" id="SM00856">
    <property type="entry name" value="PMEI"/>
    <property type="match status" value="1"/>
</dbReference>
<evidence type="ECO:0000259" key="5">
    <source>
        <dbReference type="SMART" id="SM00856"/>
    </source>
</evidence>
<evidence type="ECO:0000313" key="7">
    <source>
        <dbReference type="Proteomes" id="UP000825729"/>
    </source>
</evidence>
<dbReference type="InterPro" id="IPR035513">
    <property type="entry name" value="Invertase/methylesterase_inhib"/>
</dbReference>
<proteinExistence type="inferred from homology"/>
<dbReference type="PANTHER" id="PTHR36710">
    <property type="entry name" value="PECTINESTERASE INHIBITOR-LIKE"/>
    <property type="match status" value="1"/>
</dbReference>
<dbReference type="GO" id="GO:0046910">
    <property type="term" value="F:pectinesterase inhibitor activity"/>
    <property type="evidence" value="ECO:0007669"/>
    <property type="project" value="InterPro"/>
</dbReference>
<keyword evidence="1 4" id="KW-0732">Signal</keyword>
<dbReference type="Pfam" id="PF04043">
    <property type="entry name" value="PMEI"/>
    <property type="match status" value="1"/>
</dbReference>
<dbReference type="EMBL" id="JAINDJ010000007">
    <property type="protein sequence ID" value="KAG9442997.1"/>
    <property type="molecule type" value="Genomic_DNA"/>
</dbReference>
<dbReference type="PANTHER" id="PTHR36710:SF18">
    <property type="entry name" value="PECTINESTERASE INHIBITOR 5-RELATED"/>
    <property type="match status" value="1"/>
</dbReference>
<reference evidence="6 7" key="1">
    <citation type="submission" date="2021-07" db="EMBL/GenBank/DDBJ databases">
        <title>The Aristolochia fimbriata genome: insights into angiosperm evolution, floral development and chemical biosynthesis.</title>
        <authorList>
            <person name="Jiao Y."/>
        </authorList>
    </citation>
    <scope>NUCLEOTIDE SEQUENCE [LARGE SCALE GENOMIC DNA]</scope>
    <source>
        <strain evidence="6">IBCAS-2021</strain>
        <tissue evidence="6">Leaf</tissue>
    </source>
</reference>
<evidence type="ECO:0000313" key="6">
    <source>
        <dbReference type="EMBL" id="KAG9442997.1"/>
    </source>
</evidence>
<protein>
    <recommendedName>
        <fullName evidence="5">Pectinesterase inhibitor domain-containing protein</fullName>
    </recommendedName>
</protein>
<feature type="chain" id="PRO_5043731287" description="Pectinesterase inhibitor domain-containing protein" evidence="4">
    <location>
        <begin position="24"/>
        <end position="185"/>
    </location>
</feature>
<dbReference type="Gene3D" id="1.20.140.40">
    <property type="entry name" value="Invertase/pectin methylesterase inhibitor family protein"/>
    <property type="match status" value="1"/>
</dbReference>
<accession>A0AAV7E594</accession>
<evidence type="ECO:0000256" key="3">
    <source>
        <dbReference type="ARBA" id="ARBA00038471"/>
    </source>
</evidence>
<dbReference type="InterPro" id="IPR034086">
    <property type="entry name" value="PMEI_plant"/>
</dbReference>
<feature type="signal peptide" evidence="4">
    <location>
        <begin position="1"/>
        <end position="23"/>
    </location>
</feature>
<name>A0AAV7E594_ARIFI</name>
<evidence type="ECO:0000256" key="4">
    <source>
        <dbReference type="SAM" id="SignalP"/>
    </source>
</evidence>
<dbReference type="NCBIfam" id="TIGR01614">
    <property type="entry name" value="PME_inhib"/>
    <property type="match status" value="1"/>
</dbReference>
<organism evidence="6 7">
    <name type="scientific">Aristolochia fimbriata</name>
    <name type="common">White veined hardy Dutchman's pipe vine</name>
    <dbReference type="NCBI Taxonomy" id="158543"/>
    <lineage>
        <taxon>Eukaryota</taxon>
        <taxon>Viridiplantae</taxon>
        <taxon>Streptophyta</taxon>
        <taxon>Embryophyta</taxon>
        <taxon>Tracheophyta</taxon>
        <taxon>Spermatophyta</taxon>
        <taxon>Magnoliopsida</taxon>
        <taxon>Magnoliidae</taxon>
        <taxon>Piperales</taxon>
        <taxon>Aristolochiaceae</taxon>
        <taxon>Aristolochia</taxon>
    </lineage>
</organism>
<comment type="caution">
    <text evidence="6">The sequence shown here is derived from an EMBL/GenBank/DDBJ whole genome shotgun (WGS) entry which is preliminary data.</text>
</comment>
<gene>
    <name evidence="6" type="ORF">H6P81_018851</name>
</gene>
<dbReference type="SUPFAM" id="SSF101148">
    <property type="entry name" value="Plant invertase/pectin methylesterase inhibitor"/>
    <property type="match status" value="1"/>
</dbReference>
<dbReference type="InterPro" id="IPR052421">
    <property type="entry name" value="PCW_Enzyme_Inhibitor"/>
</dbReference>
<dbReference type="Proteomes" id="UP000825729">
    <property type="component" value="Unassembled WGS sequence"/>
</dbReference>
<dbReference type="CDD" id="cd15797">
    <property type="entry name" value="PMEI"/>
    <property type="match status" value="1"/>
</dbReference>
<keyword evidence="2" id="KW-1015">Disulfide bond</keyword>
<evidence type="ECO:0000256" key="1">
    <source>
        <dbReference type="ARBA" id="ARBA00022729"/>
    </source>
</evidence>
<sequence>MEMIRRQILLLVSLAVLAVHVCSKNGVAAQGPVSQAIRDACENIVRKDFCISILSSDPRSRDRKYPGQLAHVSILLSNEKGKESLNHISDLEKQTTDPYLKKVLNYCHDRYDLGPVGHTATAIEHFNNGDHDLAAQSLSDCVAKVDECDQVFRSPPYPPFVLGETDEIMNNYCYVALELVNSLGN</sequence>
<feature type="domain" description="Pectinesterase inhibitor" evidence="5">
    <location>
        <begin position="32"/>
        <end position="179"/>
    </location>
</feature>
<dbReference type="InterPro" id="IPR006501">
    <property type="entry name" value="Pectinesterase_inhib_dom"/>
</dbReference>
<evidence type="ECO:0000256" key="2">
    <source>
        <dbReference type="ARBA" id="ARBA00023157"/>
    </source>
</evidence>